<dbReference type="Pfam" id="PF09917">
    <property type="entry name" value="DUF2147"/>
    <property type="match status" value="1"/>
</dbReference>
<feature type="signal peptide" evidence="1">
    <location>
        <begin position="1"/>
        <end position="20"/>
    </location>
</feature>
<dbReference type="RefSeq" id="WP_377373938.1">
    <property type="nucleotide sequence ID" value="NZ_JBHSSW010000001.1"/>
</dbReference>
<keyword evidence="1" id="KW-0732">Signal</keyword>
<keyword evidence="4" id="KW-1185">Reference proteome</keyword>
<gene>
    <name evidence="3" type="ORF">ACFQDM_00285</name>
</gene>
<evidence type="ECO:0000313" key="3">
    <source>
        <dbReference type="EMBL" id="MFC6196491.1"/>
    </source>
</evidence>
<evidence type="ECO:0000256" key="1">
    <source>
        <dbReference type="SAM" id="SignalP"/>
    </source>
</evidence>
<organism evidence="3 4">
    <name type="scientific">Ponticaulis profundi</name>
    <dbReference type="NCBI Taxonomy" id="2665222"/>
    <lineage>
        <taxon>Bacteria</taxon>
        <taxon>Pseudomonadati</taxon>
        <taxon>Pseudomonadota</taxon>
        <taxon>Alphaproteobacteria</taxon>
        <taxon>Hyphomonadales</taxon>
        <taxon>Hyphomonadaceae</taxon>
        <taxon>Ponticaulis</taxon>
    </lineage>
</organism>
<reference evidence="4" key="1">
    <citation type="journal article" date="2019" name="Int. J. Syst. Evol. Microbiol.">
        <title>The Global Catalogue of Microorganisms (GCM) 10K type strain sequencing project: providing services to taxonomists for standard genome sequencing and annotation.</title>
        <authorList>
            <consortium name="The Broad Institute Genomics Platform"/>
            <consortium name="The Broad Institute Genome Sequencing Center for Infectious Disease"/>
            <person name="Wu L."/>
            <person name="Ma J."/>
        </authorList>
    </citation>
    <scope>NUCLEOTIDE SEQUENCE [LARGE SCALE GENOMIC DNA]</scope>
    <source>
        <strain evidence="4">CGMCC-1.15741</strain>
    </source>
</reference>
<evidence type="ECO:0000313" key="4">
    <source>
        <dbReference type="Proteomes" id="UP001596303"/>
    </source>
</evidence>
<protein>
    <submittedName>
        <fullName evidence="3">DUF2147 domain-containing protein</fullName>
    </submittedName>
</protein>
<dbReference type="EMBL" id="JBHSSW010000001">
    <property type="protein sequence ID" value="MFC6196491.1"/>
    <property type="molecule type" value="Genomic_DNA"/>
</dbReference>
<name>A0ABW1S5F9_9PROT</name>
<proteinExistence type="predicted"/>
<sequence length="123" mass="12699">MKHAILAAGAALAFTAAAHADPIEGVWIMPSGDKAEAAACEAGYCLTYIDGEHAGKTFGEFAPTEDGKYEGEITDYTKKGKTYSGKGEVEGDTLSVAGCIMGGLICRSKEFARAPESETGAEG</sequence>
<evidence type="ECO:0000259" key="2">
    <source>
        <dbReference type="Pfam" id="PF09917"/>
    </source>
</evidence>
<feature type="chain" id="PRO_5045614502" evidence="1">
    <location>
        <begin position="21"/>
        <end position="123"/>
    </location>
</feature>
<dbReference type="Gene3D" id="2.40.128.520">
    <property type="match status" value="1"/>
</dbReference>
<dbReference type="Proteomes" id="UP001596303">
    <property type="component" value="Unassembled WGS sequence"/>
</dbReference>
<accession>A0ABW1S5F9</accession>
<comment type="caution">
    <text evidence="3">The sequence shown here is derived from an EMBL/GenBank/DDBJ whole genome shotgun (WGS) entry which is preliminary data.</text>
</comment>
<feature type="domain" description="DUF2147" evidence="2">
    <location>
        <begin position="59"/>
        <end position="113"/>
    </location>
</feature>
<dbReference type="InterPro" id="IPR019223">
    <property type="entry name" value="DUF2147"/>
</dbReference>